<dbReference type="Gene3D" id="1.25.10.10">
    <property type="entry name" value="Leucine-rich Repeat Variant"/>
    <property type="match status" value="1"/>
</dbReference>
<feature type="domain" description="Vesicle tethering protein Uso1/P115-like head" evidence="6">
    <location>
        <begin position="401"/>
        <end position="772"/>
    </location>
</feature>
<feature type="region of interest" description="Disordered" evidence="5">
    <location>
        <begin position="942"/>
        <end position="970"/>
    </location>
</feature>
<dbReference type="GO" id="GO:0005783">
    <property type="term" value="C:endoplasmic reticulum"/>
    <property type="evidence" value="ECO:0007669"/>
    <property type="project" value="TreeGrafter"/>
</dbReference>
<dbReference type="Pfam" id="PF04869">
    <property type="entry name" value="Uso1_p115_head"/>
    <property type="match status" value="1"/>
</dbReference>
<dbReference type="FunFam" id="1.25.10.10:FF:000296">
    <property type="entry name" value="Related to transport protein USO1"/>
    <property type="match status" value="1"/>
</dbReference>
<feature type="domain" description="Uso1/p115-like vesicle tethering protein C-terminal" evidence="7">
    <location>
        <begin position="962"/>
        <end position="1083"/>
    </location>
</feature>
<feature type="compositionally biased region" description="Acidic residues" evidence="5">
    <location>
        <begin position="1067"/>
        <end position="1083"/>
    </location>
</feature>
<dbReference type="GO" id="GO:0048211">
    <property type="term" value="P:Golgi vesicle docking"/>
    <property type="evidence" value="ECO:0007669"/>
    <property type="project" value="TreeGrafter"/>
</dbReference>
<organism evidence="8">
    <name type="scientific">Bartheletia paradoxa</name>
    <dbReference type="NCBI Taxonomy" id="669517"/>
    <lineage>
        <taxon>Eukaryota</taxon>
        <taxon>Fungi</taxon>
        <taxon>Dikarya</taxon>
        <taxon>Basidiomycota</taxon>
        <taxon>Agaricomycotina</taxon>
        <taxon>Bartheletiomycetes</taxon>
        <taxon>Bartheletiales</taxon>
        <taxon>Bartheletiaceae</taxon>
        <taxon>Bartheletia</taxon>
    </lineage>
</organism>
<dbReference type="SUPFAM" id="SSF48371">
    <property type="entry name" value="ARM repeat"/>
    <property type="match status" value="1"/>
</dbReference>
<gene>
    <name evidence="8" type="ORF">SPAR05478</name>
</gene>
<dbReference type="InterPro" id="IPR016024">
    <property type="entry name" value="ARM-type_fold"/>
</dbReference>
<evidence type="ECO:0000256" key="3">
    <source>
        <dbReference type="ARBA" id="ARBA00023054"/>
    </source>
</evidence>
<evidence type="ECO:0000313" key="8">
    <source>
        <dbReference type="EMBL" id="ASF90195.1"/>
    </source>
</evidence>
<dbReference type="PANTHER" id="PTHR10013:SF0">
    <property type="entry name" value="GENERAL VESICULAR TRANSPORT FACTOR P115"/>
    <property type="match status" value="1"/>
</dbReference>
<feature type="compositionally biased region" description="Basic and acidic residues" evidence="5">
    <location>
        <begin position="1057"/>
        <end position="1066"/>
    </location>
</feature>
<evidence type="ECO:0000259" key="6">
    <source>
        <dbReference type="Pfam" id="PF04869"/>
    </source>
</evidence>
<keyword evidence="2" id="KW-0333">Golgi apparatus</keyword>
<dbReference type="GO" id="GO:0006886">
    <property type="term" value="P:intracellular protein transport"/>
    <property type="evidence" value="ECO:0007669"/>
    <property type="project" value="InterPro"/>
</dbReference>
<dbReference type="InterPro" id="IPR006955">
    <property type="entry name" value="Uso1_p115_C"/>
</dbReference>
<evidence type="ECO:0000259" key="7">
    <source>
        <dbReference type="Pfam" id="PF04871"/>
    </source>
</evidence>
<dbReference type="InterPro" id="IPR006953">
    <property type="entry name" value="Vesicle_Uso1_P115_head"/>
</dbReference>
<dbReference type="GO" id="GO:0012507">
    <property type="term" value="C:ER to Golgi transport vesicle membrane"/>
    <property type="evidence" value="ECO:0007669"/>
    <property type="project" value="TreeGrafter"/>
</dbReference>
<dbReference type="GO" id="GO:0005795">
    <property type="term" value="C:Golgi stack"/>
    <property type="evidence" value="ECO:0007669"/>
    <property type="project" value="TreeGrafter"/>
</dbReference>
<feature type="region of interest" description="Disordered" evidence="5">
    <location>
        <begin position="916"/>
        <end position="935"/>
    </location>
</feature>
<dbReference type="InterPro" id="IPR011989">
    <property type="entry name" value="ARM-like"/>
</dbReference>
<name>A0A2D0XKF0_9BASI</name>
<evidence type="ECO:0000256" key="5">
    <source>
        <dbReference type="SAM" id="MobiDB-lite"/>
    </source>
</evidence>
<dbReference type="InterPro" id="IPR024095">
    <property type="entry name" value="Vesicle_P115"/>
</dbReference>
<dbReference type="AlphaFoldDB" id="A0A2D0XKF0"/>
<evidence type="ECO:0008006" key="9">
    <source>
        <dbReference type="Google" id="ProtNLM"/>
    </source>
</evidence>
<dbReference type="EMBL" id="KY000244">
    <property type="protein sequence ID" value="ASF90195.1"/>
    <property type="molecule type" value="Genomic_DNA"/>
</dbReference>
<dbReference type="GO" id="GO:0000139">
    <property type="term" value="C:Golgi membrane"/>
    <property type="evidence" value="ECO:0007669"/>
    <property type="project" value="InterPro"/>
</dbReference>
<evidence type="ECO:0000256" key="4">
    <source>
        <dbReference type="SAM" id="Coils"/>
    </source>
</evidence>
<accession>A0A2D0XKF0</accession>
<proteinExistence type="predicted"/>
<feature type="coiled-coil region" evidence="4">
    <location>
        <begin position="796"/>
        <end position="823"/>
    </location>
</feature>
<sequence>MDWLTNSYTALRGDLGAPQTATDTVDKLVERIQHATLLEDRKAGVLGLKGLARDWKEEVGARSLPTLLGVLQTDAPIDNDIAKAVLETLIVLCEADPETQVADKEREREMRGGRGKPSLPLSHRFTDVLLLSPSPLHALLDLLATQHFYVRFFTLQLLSALLANRPQAVQGHVLTAPAGCGRLVEVLDEGREIIRNEALLLIISLTAHNADIQKIVAFEGAFERLFSIVEREEGIEGGIVVQDCLAAVDGLLRFNVSNQNYFRETSSIPRLTPLLLYTPPPLPPFGAVSPISYDSSTARFMLQAWPQQKTSNALLVLNLIRTLVAGSSSSSGLSGGRAANQKAFGQANVWRCLLELGLGNAPGHVKAAALHALGDTIRACPANQVALEAAIIGPYVYMPRTAEEQDEQENGANGWIKLPPRPAVQALVELALGAYPGLGTPTPVRLAALANLEALVSGNPTAQDSLIQSMLLAASPAPPSGKVDESAGSALLASLSDYPSSLPTETGMKFDPLKPQLACLLFASLLRGSEPAKALARGLVMPISLAGDEEDEDDRLTLVHAVVGNLMMADREQTESVNAARARAVANARAGGNSTGAEEEETNQDDWARTMCGYLIVLITWMWDSPESVRDFLSESANLQVLIDPITQSSGVDPLVQGLCAFLLGVCYEYNREPGPITRETLHPILHSRIGADQFVSRISRLREDPRFKNVGPDALEIAFLDDLDNETREGEERLEGERNGVETVGEAEAPWFDHAFVEFVKGNYLAVQRSIAADPAAVAASGASGSADGATAALVIGLRETIREHAKEVESLQERIGQMASEHEAEHTTLYRENNLLSEQVRTLTASHSSTQESLAEAETSLASITAELVSARESGTAREKELNSRVEELTAALATATDSHSYATATLASTRKELEDAHAANKKHEERHEDASKHIENARGAVSELQRELDQSRSANAERKEREEEHAENLKAVQDNAAVELATLRKELESMKLTLTARDEELSVFRTTVDSSKTELAKKEKELEKAKLTASEAEKEQEDLLVLLEELSAKRRKDKERMKEKDMEVSEDEDDDDDDDDEDDE</sequence>
<keyword evidence="3 4" id="KW-0175">Coiled coil</keyword>
<feature type="region of interest" description="Disordered" evidence="5">
    <location>
        <begin position="1053"/>
        <end position="1083"/>
    </location>
</feature>
<protein>
    <recommendedName>
        <fullName evidence="9">Vesicle tethering protein Uso1/P115-like head domain-containing protein</fullName>
    </recommendedName>
</protein>
<evidence type="ECO:0000256" key="1">
    <source>
        <dbReference type="ARBA" id="ARBA00004555"/>
    </source>
</evidence>
<reference evidence="8" key="1">
    <citation type="submission" date="2016-10" db="EMBL/GenBank/DDBJ databases">
        <title>Phylogenomic data for the living fossil Bartheletia paradoxa suggests that the early evolutionary history of major basidiomycete lineages might not be bifurcate.</title>
        <authorList>
            <person name="Mishra B."/>
            <person name="Choi Y.-J."/>
            <person name="Bauer R."/>
            <person name="Thines M."/>
        </authorList>
    </citation>
    <scope>NUCLEOTIDE SEQUENCE</scope>
</reference>
<dbReference type="Pfam" id="PF04871">
    <property type="entry name" value="Uso1_p115_C"/>
    <property type="match status" value="1"/>
</dbReference>
<dbReference type="PANTHER" id="PTHR10013">
    <property type="entry name" value="GENERAL VESICULAR TRANSPORT FACTOR P115"/>
    <property type="match status" value="1"/>
</dbReference>
<dbReference type="GO" id="GO:0048280">
    <property type="term" value="P:vesicle fusion with Golgi apparatus"/>
    <property type="evidence" value="ECO:0007669"/>
    <property type="project" value="InterPro"/>
</dbReference>
<evidence type="ECO:0000256" key="2">
    <source>
        <dbReference type="ARBA" id="ARBA00023034"/>
    </source>
</evidence>
<feature type="compositionally biased region" description="Basic and acidic residues" evidence="5">
    <location>
        <begin position="947"/>
        <end position="970"/>
    </location>
</feature>
<comment type="subcellular location">
    <subcellularLocation>
        <location evidence="1">Golgi apparatus</location>
    </subcellularLocation>
</comment>
<dbReference type="GO" id="GO:0006888">
    <property type="term" value="P:endoplasmic reticulum to Golgi vesicle-mediated transport"/>
    <property type="evidence" value="ECO:0007669"/>
    <property type="project" value="TreeGrafter"/>
</dbReference>